<evidence type="ECO:0000313" key="2">
    <source>
        <dbReference type="EMBL" id="KAK3294482.1"/>
    </source>
</evidence>
<keyword evidence="3" id="KW-1185">Reference proteome</keyword>
<dbReference type="GeneID" id="87835967"/>
<dbReference type="RefSeq" id="XP_062657996.1">
    <property type="nucleotide sequence ID" value="XM_062799019.1"/>
</dbReference>
<evidence type="ECO:0000313" key="3">
    <source>
        <dbReference type="Proteomes" id="UP001278766"/>
    </source>
</evidence>
<protein>
    <submittedName>
        <fullName evidence="2">Uncharacterized protein</fullName>
    </submittedName>
</protein>
<accession>A0AAE0LR72</accession>
<evidence type="ECO:0000256" key="1">
    <source>
        <dbReference type="SAM" id="MobiDB-lite"/>
    </source>
</evidence>
<gene>
    <name evidence="2" type="ORF">B0H64DRAFT_188661</name>
</gene>
<dbReference type="AlphaFoldDB" id="A0AAE0LR72"/>
<reference evidence="2" key="2">
    <citation type="submission" date="2023-06" db="EMBL/GenBank/DDBJ databases">
        <authorList>
            <consortium name="Lawrence Berkeley National Laboratory"/>
            <person name="Haridas S."/>
            <person name="Hensen N."/>
            <person name="Bonometti L."/>
            <person name="Westerberg I."/>
            <person name="Brannstrom I.O."/>
            <person name="Guillou S."/>
            <person name="Cros-Aarteil S."/>
            <person name="Calhoun S."/>
            <person name="Kuo A."/>
            <person name="Mondo S."/>
            <person name="Pangilinan J."/>
            <person name="Riley R."/>
            <person name="Labutti K."/>
            <person name="Andreopoulos B."/>
            <person name="Lipzen A."/>
            <person name="Chen C."/>
            <person name="Yanf M."/>
            <person name="Daum C."/>
            <person name="Ng V."/>
            <person name="Clum A."/>
            <person name="Steindorff A."/>
            <person name="Ohm R."/>
            <person name="Martin F."/>
            <person name="Silar P."/>
            <person name="Natvig D."/>
            <person name="Lalanne C."/>
            <person name="Gautier V."/>
            <person name="Ament-Velasquez S.L."/>
            <person name="Kruys A."/>
            <person name="Hutchinson M.I."/>
            <person name="Powell A.J."/>
            <person name="Barry K."/>
            <person name="Miller A.N."/>
            <person name="Grigoriev I.V."/>
            <person name="Debuchy R."/>
            <person name="Gladieux P."/>
            <person name="Thoren M.H."/>
            <person name="Johannesson H."/>
        </authorList>
    </citation>
    <scope>NUCLEOTIDE SEQUENCE</scope>
    <source>
        <strain evidence="2">CBS 168.71</strain>
    </source>
</reference>
<reference evidence="2" key="1">
    <citation type="journal article" date="2023" name="Mol. Phylogenet. Evol.">
        <title>Genome-scale phylogeny and comparative genomics of the fungal order Sordariales.</title>
        <authorList>
            <person name="Hensen N."/>
            <person name="Bonometti L."/>
            <person name="Westerberg I."/>
            <person name="Brannstrom I.O."/>
            <person name="Guillou S."/>
            <person name="Cros-Aarteil S."/>
            <person name="Calhoun S."/>
            <person name="Haridas S."/>
            <person name="Kuo A."/>
            <person name="Mondo S."/>
            <person name="Pangilinan J."/>
            <person name="Riley R."/>
            <person name="LaButti K."/>
            <person name="Andreopoulos B."/>
            <person name="Lipzen A."/>
            <person name="Chen C."/>
            <person name="Yan M."/>
            <person name="Daum C."/>
            <person name="Ng V."/>
            <person name="Clum A."/>
            <person name="Steindorff A."/>
            <person name="Ohm R.A."/>
            <person name="Martin F."/>
            <person name="Silar P."/>
            <person name="Natvig D.O."/>
            <person name="Lalanne C."/>
            <person name="Gautier V."/>
            <person name="Ament-Velasquez S.L."/>
            <person name="Kruys A."/>
            <person name="Hutchinson M.I."/>
            <person name="Powell A.J."/>
            <person name="Barry K."/>
            <person name="Miller A.N."/>
            <person name="Grigoriev I.V."/>
            <person name="Debuchy R."/>
            <person name="Gladieux P."/>
            <person name="Hiltunen Thoren M."/>
            <person name="Johannesson H."/>
        </authorList>
    </citation>
    <scope>NUCLEOTIDE SEQUENCE</scope>
    <source>
        <strain evidence="2">CBS 168.71</strain>
    </source>
</reference>
<feature type="region of interest" description="Disordered" evidence="1">
    <location>
        <begin position="51"/>
        <end position="85"/>
    </location>
</feature>
<name>A0AAE0LR72_9PEZI</name>
<organism evidence="2 3">
    <name type="scientific">Chaetomium fimeti</name>
    <dbReference type="NCBI Taxonomy" id="1854472"/>
    <lineage>
        <taxon>Eukaryota</taxon>
        <taxon>Fungi</taxon>
        <taxon>Dikarya</taxon>
        <taxon>Ascomycota</taxon>
        <taxon>Pezizomycotina</taxon>
        <taxon>Sordariomycetes</taxon>
        <taxon>Sordariomycetidae</taxon>
        <taxon>Sordariales</taxon>
        <taxon>Chaetomiaceae</taxon>
        <taxon>Chaetomium</taxon>
    </lineage>
</organism>
<sequence length="119" mass="12717">MMATLLEFHSVLGSSARAQLGAQIVGFTLLLGCARAVGHLTWGVLFVPRRRSVSEPPPAGIPRRAGPLSRTLSSHFPTIPTSSRGKKQIRCQLAQPAACASGRALKFRPSAAILFQVTR</sequence>
<dbReference type="Proteomes" id="UP001278766">
    <property type="component" value="Unassembled WGS sequence"/>
</dbReference>
<comment type="caution">
    <text evidence="2">The sequence shown here is derived from an EMBL/GenBank/DDBJ whole genome shotgun (WGS) entry which is preliminary data.</text>
</comment>
<proteinExistence type="predicted"/>
<feature type="compositionally biased region" description="Polar residues" evidence="1">
    <location>
        <begin position="70"/>
        <end position="83"/>
    </location>
</feature>
<dbReference type="EMBL" id="JAUEPN010000005">
    <property type="protein sequence ID" value="KAK3294482.1"/>
    <property type="molecule type" value="Genomic_DNA"/>
</dbReference>